<feature type="coiled-coil region" evidence="1">
    <location>
        <begin position="253"/>
        <end position="280"/>
    </location>
</feature>
<gene>
    <name evidence="3" type="ORF">DES31_0812</name>
</gene>
<dbReference type="GO" id="GO:0004518">
    <property type="term" value="F:nuclease activity"/>
    <property type="evidence" value="ECO:0007669"/>
    <property type="project" value="InterPro"/>
</dbReference>
<reference evidence="3 4" key="1">
    <citation type="submission" date="2018-10" db="EMBL/GenBank/DDBJ databases">
        <title>Genomic Encyclopedia of Type Strains, Phase IV (KMG-IV): sequencing the most valuable type-strain genomes for metagenomic binning, comparative biology and taxonomic classification.</title>
        <authorList>
            <person name="Goeker M."/>
        </authorList>
    </citation>
    <scope>NUCLEOTIDE SEQUENCE [LARGE SCALE GENOMIC DNA]</scope>
    <source>
        <strain evidence="3 4">DSM 23800</strain>
    </source>
</reference>
<comment type="caution">
    <text evidence="3">The sequence shown here is derived from an EMBL/GenBank/DDBJ whole genome shotgun (WGS) entry which is preliminary data.</text>
</comment>
<dbReference type="EMBL" id="RBJC01000004">
    <property type="protein sequence ID" value="RKR77481.1"/>
    <property type="molecule type" value="Genomic_DNA"/>
</dbReference>
<evidence type="ECO:0000256" key="1">
    <source>
        <dbReference type="SAM" id="Coils"/>
    </source>
</evidence>
<evidence type="ECO:0000259" key="2">
    <source>
        <dbReference type="Pfam" id="PF14130"/>
    </source>
</evidence>
<feature type="domain" description="CD-NTase associated protein 4-like DNA endonuclease" evidence="2">
    <location>
        <begin position="15"/>
        <end position="207"/>
    </location>
</feature>
<name>A0A420XK18_9PAST</name>
<organism evidence="3 4">
    <name type="scientific">Otariodibacter oris</name>
    <dbReference type="NCBI Taxonomy" id="1032623"/>
    <lineage>
        <taxon>Bacteria</taxon>
        <taxon>Pseudomonadati</taxon>
        <taxon>Pseudomonadota</taxon>
        <taxon>Gammaproteobacteria</taxon>
        <taxon>Pasteurellales</taxon>
        <taxon>Pasteurellaceae</taxon>
        <taxon>Otariodibacter</taxon>
    </lineage>
</organism>
<protein>
    <submittedName>
        <fullName evidence="3">Uncharacterized protein DUF4297</fullName>
    </submittedName>
</protein>
<dbReference type="InterPro" id="IPR025382">
    <property type="entry name" value="Cap4-like_endonuclease_dom"/>
</dbReference>
<proteinExistence type="predicted"/>
<dbReference type="OrthoDB" id="6618953at2"/>
<keyword evidence="1" id="KW-0175">Coiled coil</keyword>
<accession>A0A420XK18</accession>
<keyword evidence="4" id="KW-1185">Reference proteome</keyword>
<dbReference type="RefSeq" id="WP_121122227.1">
    <property type="nucleotide sequence ID" value="NZ_CP016604.1"/>
</dbReference>
<dbReference type="Pfam" id="PF14130">
    <property type="entry name" value="Cap4_nuclease"/>
    <property type="match status" value="1"/>
</dbReference>
<evidence type="ECO:0000313" key="4">
    <source>
        <dbReference type="Proteomes" id="UP000280099"/>
    </source>
</evidence>
<dbReference type="Proteomes" id="UP000280099">
    <property type="component" value="Unassembled WGS sequence"/>
</dbReference>
<dbReference type="AlphaFoldDB" id="A0A420XK18"/>
<sequence>MSDSEYYMNLPLDLAGSRTKNRFRVELLWGIGKLIDSYKNYEDYTVVFDFKCDIELHYKRGFDFYQIKTKNRGNHSIKSLTNRKGNSNSILGTLYALYSPTQKVKLAVVCNKHLKISRNEDLRSEICLGELDKKIIDLVQDKLKEELALSNIILDNIFYICEELDLTHPDYAIKGKLIESFQNIKNEEPHNPNALYRLVFETAQKKASYELEITNYSDVLYWKGISKGEFDKMLEAHRKKSITGIEQTRDYIRKLSLKERREYNQALNNLLENYHSHNLNELQLLIFKYIKEKEDNIENEIILLEMLSSVFDKKFPVEYTEIMKKVFYLLIFYIYAEGGSI</sequence>
<evidence type="ECO:0000313" key="3">
    <source>
        <dbReference type="EMBL" id="RKR77481.1"/>
    </source>
</evidence>